<evidence type="ECO:0000256" key="2">
    <source>
        <dbReference type="NCBIfam" id="TIGR02426"/>
    </source>
</evidence>
<keyword evidence="4" id="KW-0413">Isomerase</keyword>
<name>A0A094YJK4_9PROT</name>
<accession>A0A094YJK4</accession>
<evidence type="ECO:0000256" key="1">
    <source>
        <dbReference type="ARBA" id="ARBA00034772"/>
    </source>
</evidence>
<dbReference type="PANTHER" id="PTHR43172:SF2">
    <property type="entry name" value="ADENYLOSUCCINATE LYASE C-TERMINAL DOMAIN-CONTAINING PROTEIN"/>
    <property type="match status" value="1"/>
</dbReference>
<dbReference type="CDD" id="cd01597">
    <property type="entry name" value="pCLME"/>
    <property type="match status" value="1"/>
</dbReference>
<keyword evidence="5" id="KW-1185">Reference proteome</keyword>
<organism evidence="4 5">
    <name type="scientific">Acetobacter tropicalis</name>
    <dbReference type="NCBI Taxonomy" id="104102"/>
    <lineage>
        <taxon>Bacteria</taxon>
        <taxon>Pseudomonadati</taxon>
        <taxon>Pseudomonadota</taxon>
        <taxon>Alphaproteobacteria</taxon>
        <taxon>Acetobacterales</taxon>
        <taxon>Acetobacteraceae</taxon>
        <taxon>Acetobacter</taxon>
    </lineage>
</organism>
<comment type="similarity">
    <text evidence="1">Belongs to the class-II fumarase/aspartase family.</text>
</comment>
<evidence type="ECO:0000313" key="4">
    <source>
        <dbReference type="EMBL" id="KGB22215.1"/>
    </source>
</evidence>
<dbReference type="STRING" id="104102.AtDm6_2519"/>
<dbReference type="InterPro" id="IPR019468">
    <property type="entry name" value="AdenyloSucc_lyase_C"/>
</dbReference>
<comment type="caution">
    <text evidence="4">The sequence shown here is derived from an EMBL/GenBank/DDBJ whole genome shotgun (WGS) entry which is preliminary data.</text>
</comment>
<dbReference type="InterPro" id="IPR022761">
    <property type="entry name" value="Fumarate_lyase_N"/>
</dbReference>
<evidence type="ECO:0000313" key="5">
    <source>
        <dbReference type="Proteomes" id="UP000029448"/>
    </source>
</evidence>
<dbReference type="SMART" id="SM00998">
    <property type="entry name" value="ADSL_C"/>
    <property type="match status" value="1"/>
</dbReference>
<dbReference type="InterPro" id="IPR000362">
    <property type="entry name" value="Fumarate_lyase_fam"/>
</dbReference>
<dbReference type="Pfam" id="PF10397">
    <property type="entry name" value="ADSL_C"/>
    <property type="match status" value="1"/>
</dbReference>
<proteinExistence type="inferred from homology"/>
<dbReference type="GO" id="GO:0016829">
    <property type="term" value="F:lyase activity"/>
    <property type="evidence" value="ECO:0007669"/>
    <property type="project" value="UniProtKB-ARBA"/>
</dbReference>
<dbReference type="PRINTS" id="PR00145">
    <property type="entry name" value="ARGSUCLYASE"/>
</dbReference>
<dbReference type="Proteomes" id="UP000029448">
    <property type="component" value="Unassembled WGS sequence"/>
</dbReference>
<sequence length="471" mass="50677">MKLCFSMSDAFYSPEESGSDLLLRGMFSTPPVCASLNDQAQLKAMVAFEVALAQAEATLGLIPEEAAQGIAAHAQVENLDIPALAQEARAAGNVAIPFVKRLTALIAEQDTEAARYVHWGATSQDVLDTATVLQLRNAVSYIRQDCIELEHCLAGLVIKYQDTILPGRTWLQHAVPTTFGLKAAGWLTAASDARYGLEGALQKACMLQFGGAAGTLASLQNRGLGVAECLARSLDLTLPPLPWHTLRGPLVECGSALGLLCGVMGKLARDLSLMMQTEVAELSPPGGKAQGGSSTMPHKKNPVDCAIALSIATQAPGLVSTLFSCMVQEHERGLGGWHAEWQTLPALLRLTAASVERMKHTVTCMQVLPAVMGHNLEKTHGLTMAESVSMALAVQLGKEKAHHILQELSHQATDNDQPLFDFLMKDSRITTVLSYEKISSLMNPSHYLGSSQVFCERALEAWRKRNNAECL</sequence>
<dbReference type="NCBIfam" id="TIGR02426">
    <property type="entry name" value="protocat_pcaB"/>
    <property type="match status" value="1"/>
</dbReference>
<dbReference type="InterPro" id="IPR020557">
    <property type="entry name" value="Fumarate_lyase_CS"/>
</dbReference>
<feature type="domain" description="Adenylosuccinate lyase C-terminal" evidence="3">
    <location>
        <begin position="380"/>
        <end position="459"/>
    </location>
</feature>
<reference evidence="4 5" key="1">
    <citation type="submission" date="2014-06" db="EMBL/GenBank/DDBJ databases">
        <title>Functional and comparative genomic analyses of the Drosophila gut microbiota identify candidate symbiosis factors.</title>
        <authorList>
            <person name="Newell P.D."/>
            <person name="Chaston J.M."/>
            <person name="Douglas A.E."/>
        </authorList>
    </citation>
    <scope>NUCLEOTIDE SEQUENCE [LARGE SCALE GENOMIC DNA]</scope>
    <source>
        <strain evidence="4 5">DmCS_006</strain>
    </source>
</reference>
<dbReference type="PANTHER" id="PTHR43172">
    <property type="entry name" value="ADENYLOSUCCINATE LYASE"/>
    <property type="match status" value="1"/>
</dbReference>
<gene>
    <name evidence="4" type="ORF">AtDm6_2519</name>
</gene>
<dbReference type="EC" id="5.5.1.2" evidence="2"/>
<dbReference type="EMBL" id="JOKM01000083">
    <property type="protein sequence ID" value="KGB22215.1"/>
    <property type="molecule type" value="Genomic_DNA"/>
</dbReference>
<dbReference type="PATRIC" id="fig|104102.7.peg.2491"/>
<evidence type="ECO:0000259" key="3">
    <source>
        <dbReference type="SMART" id="SM00998"/>
    </source>
</evidence>
<dbReference type="SUPFAM" id="SSF48557">
    <property type="entry name" value="L-aspartase-like"/>
    <property type="match status" value="1"/>
</dbReference>
<dbReference type="InterPro" id="IPR008948">
    <property type="entry name" value="L-Aspartase-like"/>
</dbReference>
<dbReference type="GO" id="GO:0047472">
    <property type="term" value="F:3-carboxy-cis,cis-muconate cycloisomerase activity"/>
    <property type="evidence" value="ECO:0007669"/>
    <property type="project" value="UniProtKB-UniRule"/>
</dbReference>
<dbReference type="Gene3D" id="1.10.40.30">
    <property type="entry name" value="Fumarase/aspartase (C-terminal domain)"/>
    <property type="match status" value="1"/>
</dbReference>
<dbReference type="Pfam" id="PF00206">
    <property type="entry name" value="Lyase_1"/>
    <property type="match status" value="1"/>
</dbReference>
<dbReference type="AlphaFoldDB" id="A0A094YJK4"/>
<dbReference type="PROSITE" id="PS00163">
    <property type="entry name" value="FUMARATE_LYASES"/>
    <property type="match status" value="1"/>
</dbReference>
<dbReference type="GO" id="GO:0019619">
    <property type="term" value="P:3,4-dihydroxybenzoate catabolic process"/>
    <property type="evidence" value="ECO:0007669"/>
    <property type="project" value="InterPro"/>
</dbReference>
<dbReference type="Gene3D" id="1.20.200.10">
    <property type="entry name" value="Fumarase/aspartase (Central domain)"/>
    <property type="match status" value="1"/>
</dbReference>
<protein>
    <recommendedName>
        <fullName evidence="2">3-carboxy-cis,cis-muconate cycloisomerase</fullName>
        <ecNumber evidence="2">5.5.1.2</ecNumber>
    </recommendedName>
</protein>
<dbReference type="PRINTS" id="PR00149">
    <property type="entry name" value="FUMRATELYASE"/>
</dbReference>
<dbReference type="InterPro" id="IPR012789">
    <property type="entry name" value="Protocat_PcaB-like"/>
</dbReference>